<comment type="caution">
    <text evidence="1">The sequence shown here is derived from an EMBL/GenBank/DDBJ whole genome shotgun (WGS) entry which is preliminary data.</text>
</comment>
<organism evidence="1 2">
    <name type="scientific">Vibrio pomeroyi</name>
    <dbReference type="NCBI Taxonomy" id="198832"/>
    <lineage>
        <taxon>Bacteria</taxon>
        <taxon>Pseudomonadati</taxon>
        <taxon>Pseudomonadota</taxon>
        <taxon>Gammaproteobacteria</taxon>
        <taxon>Vibrionales</taxon>
        <taxon>Vibrionaceae</taxon>
        <taxon>Vibrio</taxon>
    </lineage>
</organism>
<dbReference type="RefSeq" id="WP_269336766.1">
    <property type="nucleotide sequence ID" value="NZ_JBFSSG010000001.1"/>
</dbReference>
<accession>A0ABV4MR92</accession>
<protein>
    <submittedName>
        <fullName evidence="1">Uncharacterized protein</fullName>
    </submittedName>
</protein>
<sequence length="225" mass="24926">MNHVDLFMPKPILIPELELDALQKTMIQLSNLVPGAAIPVDLKPFTAFLEVTPVALAGGFVNRGMLRHMLDFARQVSTTKNFIPWINLQSVVSQWQPWVEARYTGSVKDDMDCASLSVEIATRLLPMLAREHVGLSRKKYHTELPPAFSAWCVYSETLGYCVFAIPQESNVAALGVSEGVSLCKLLPMKSVLSGDWHLRNGFVMACGVGVDGMLADEWLEYEKGD</sequence>
<proteinExistence type="predicted"/>
<gene>
    <name evidence="1" type="ORF">AB6D66_01165</name>
</gene>
<dbReference type="Proteomes" id="UP001570071">
    <property type="component" value="Unassembled WGS sequence"/>
</dbReference>
<keyword evidence="2" id="KW-1185">Reference proteome</keyword>
<evidence type="ECO:0000313" key="2">
    <source>
        <dbReference type="Proteomes" id="UP001570071"/>
    </source>
</evidence>
<evidence type="ECO:0000313" key="1">
    <source>
        <dbReference type="EMBL" id="MEZ8719657.1"/>
    </source>
</evidence>
<name>A0ABV4MR92_9VIBR</name>
<reference evidence="1 2" key="1">
    <citation type="journal article" date="2024" name="ISME J.">
        <title>Tailless and filamentous prophages are predominant in marine Vibrio.</title>
        <authorList>
            <person name="Steensen K."/>
            <person name="Seneca J."/>
            <person name="Bartlau N."/>
            <person name="Yu X.A."/>
            <person name="Hussain F.A."/>
            <person name="Polz M.F."/>
        </authorList>
    </citation>
    <scope>NUCLEOTIDE SEQUENCE [LARGE SCALE GENOMIC DNA]</scope>
    <source>
        <strain evidence="1 2">10N.239.312.F12</strain>
    </source>
</reference>
<dbReference type="EMBL" id="JBFSSG010000001">
    <property type="protein sequence ID" value="MEZ8719657.1"/>
    <property type="molecule type" value="Genomic_DNA"/>
</dbReference>